<name>A0ABW3T2T5_9CAUL</name>
<dbReference type="EMBL" id="JBHTLQ010000011">
    <property type="protein sequence ID" value="MFD1190287.1"/>
    <property type="molecule type" value="Genomic_DNA"/>
</dbReference>
<keyword evidence="2" id="KW-1185">Reference proteome</keyword>
<comment type="caution">
    <text evidence="1">The sequence shown here is derived from an EMBL/GenBank/DDBJ whole genome shotgun (WGS) entry which is preliminary data.</text>
</comment>
<evidence type="ECO:0000313" key="1">
    <source>
        <dbReference type="EMBL" id="MFD1190287.1"/>
    </source>
</evidence>
<accession>A0ABW3T2T5</accession>
<gene>
    <name evidence="1" type="ORF">ACFQ27_06815</name>
</gene>
<evidence type="ECO:0000313" key="2">
    <source>
        <dbReference type="Proteomes" id="UP001597216"/>
    </source>
</evidence>
<reference evidence="2" key="1">
    <citation type="journal article" date="2019" name="Int. J. Syst. Evol. Microbiol.">
        <title>The Global Catalogue of Microorganisms (GCM) 10K type strain sequencing project: providing services to taxonomists for standard genome sequencing and annotation.</title>
        <authorList>
            <consortium name="The Broad Institute Genomics Platform"/>
            <consortium name="The Broad Institute Genome Sequencing Center for Infectious Disease"/>
            <person name="Wu L."/>
            <person name="Ma J."/>
        </authorList>
    </citation>
    <scope>NUCLEOTIDE SEQUENCE [LARGE SCALE GENOMIC DNA]</scope>
    <source>
        <strain evidence="2">CCUG 55074</strain>
    </source>
</reference>
<dbReference type="RefSeq" id="WP_374344988.1">
    <property type="nucleotide sequence ID" value="NZ_JBHTLQ010000011.1"/>
</dbReference>
<organism evidence="1 2">
    <name type="scientific">Phenylobacterium conjunctum</name>
    <dbReference type="NCBI Taxonomy" id="1298959"/>
    <lineage>
        <taxon>Bacteria</taxon>
        <taxon>Pseudomonadati</taxon>
        <taxon>Pseudomonadota</taxon>
        <taxon>Alphaproteobacteria</taxon>
        <taxon>Caulobacterales</taxon>
        <taxon>Caulobacteraceae</taxon>
        <taxon>Phenylobacterium</taxon>
    </lineage>
</organism>
<sequence>MKTTPLVQLGMLSQALPPLPPAEGQAQPRDAATLHHDFETQKQEKLQTLATLENQRVAASLMSELLRFQATGLPSNG</sequence>
<protein>
    <submittedName>
        <fullName evidence="1">Uncharacterized protein</fullName>
    </submittedName>
</protein>
<proteinExistence type="predicted"/>
<dbReference type="Proteomes" id="UP001597216">
    <property type="component" value="Unassembled WGS sequence"/>
</dbReference>